<dbReference type="SUPFAM" id="SSF52266">
    <property type="entry name" value="SGNH hydrolase"/>
    <property type="match status" value="1"/>
</dbReference>
<dbReference type="Gene3D" id="3.40.50.1110">
    <property type="entry name" value="SGNH hydrolase"/>
    <property type="match status" value="1"/>
</dbReference>
<dbReference type="RefSeq" id="WP_095485853.1">
    <property type="nucleotide sequence ID" value="NZ_CP088151.1"/>
</dbReference>
<keyword evidence="3" id="KW-1185">Reference proteome</keyword>
<dbReference type="InterPro" id="IPR036514">
    <property type="entry name" value="SGNH_hydro_sf"/>
</dbReference>
<organism evidence="2 3">
    <name type="scientific">Mesorhizobium mediterraneum</name>
    <dbReference type="NCBI Taxonomy" id="43617"/>
    <lineage>
        <taxon>Bacteria</taxon>
        <taxon>Pseudomonadati</taxon>
        <taxon>Pseudomonadota</taxon>
        <taxon>Alphaproteobacteria</taxon>
        <taxon>Hyphomicrobiales</taxon>
        <taxon>Phyllobacteriaceae</taxon>
        <taxon>Mesorhizobium</taxon>
    </lineage>
</organism>
<proteinExistence type="predicted"/>
<dbReference type="GO" id="GO:0016788">
    <property type="term" value="F:hydrolase activity, acting on ester bonds"/>
    <property type="evidence" value="ECO:0007669"/>
    <property type="project" value="UniProtKB-ARBA"/>
</dbReference>
<evidence type="ECO:0000259" key="1">
    <source>
        <dbReference type="Pfam" id="PF13472"/>
    </source>
</evidence>
<dbReference type="InterPro" id="IPR013830">
    <property type="entry name" value="SGNH_hydro"/>
</dbReference>
<dbReference type="Pfam" id="PF13472">
    <property type="entry name" value="Lipase_GDSL_2"/>
    <property type="match status" value="1"/>
</dbReference>
<evidence type="ECO:0000313" key="3">
    <source>
        <dbReference type="Proteomes" id="UP000216215"/>
    </source>
</evidence>
<evidence type="ECO:0000313" key="2">
    <source>
        <dbReference type="EMBL" id="PAQ00896.1"/>
    </source>
</evidence>
<dbReference type="Proteomes" id="UP000216215">
    <property type="component" value="Unassembled WGS sequence"/>
</dbReference>
<gene>
    <name evidence="2" type="ORF">CIT25_17675</name>
</gene>
<feature type="domain" description="SGNH hydrolase-type esterase" evidence="1">
    <location>
        <begin position="16"/>
        <end position="171"/>
    </location>
</feature>
<comment type="caution">
    <text evidence="2">The sequence shown here is derived from an EMBL/GenBank/DDBJ whole genome shotgun (WGS) entry which is preliminary data.</text>
</comment>
<name>A0AB36R9C4_9HYPH</name>
<dbReference type="EMBL" id="NPKI01000019">
    <property type="protein sequence ID" value="PAQ00896.1"/>
    <property type="molecule type" value="Genomic_DNA"/>
</dbReference>
<accession>A0AB36R9C4</accession>
<dbReference type="AlphaFoldDB" id="A0AB36R9C4"/>
<reference evidence="3" key="1">
    <citation type="submission" date="2017-08" db="EMBL/GenBank/DDBJ databases">
        <title>Mesorhizobium wenxinae sp. nov., a novel rhizobial species isolated from root nodules of chickpea (Cicer arietinum L.).</title>
        <authorList>
            <person name="Zhang J."/>
        </authorList>
    </citation>
    <scope>NUCLEOTIDE SEQUENCE [LARGE SCALE GENOMIC DNA]</scope>
    <source>
        <strain evidence="3">USDA 3392</strain>
    </source>
</reference>
<sequence length="188" mass="20805">MAVGARGVRTLFEVTCLGDSLTFGYPHFLSFLLGKEVNRLGFGGQASDYILERYCDGPRSDGVLIVWAGNNNFDDPEKVEADVAAIAAMHDDPGKLLVLGLVNGDYPGRRRGEAGYQQIVDYNERQASRLGDHFLDIRSALINRIGGQNQSDVIPDSIRRDKIHLNIRGNWLVAQMVYARLKRLGLAT</sequence>
<protein>
    <recommendedName>
        <fullName evidence="1">SGNH hydrolase-type esterase domain-containing protein</fullName>
    </recommendedName>
</protein>